<reference evidence="3 4" key="1">
    <citation type="submission" date="2016-10" db="EMBL/GenBank/DDBJ databases">
        <authorList>
            <person name="de Groot N.N."/>
        </authorList>
    </citation>
    <scope>NUCLEOTIDE SEQUENCE [LARGE SCALE GENOMIC DNA]</scope>
    <source>
        <strain evidence="3 4">DSM 26000</strain>
    </source>
</reference>
<dbReference type="GO" id="GO:0005886">
    <property type="term" value="C:plasma membrane"/>
    <property type="evidence" value="ECO:0007669"/>
    <property type="project" value="InterPro"/>
</dbReference>
<evidence type="ECO:0000256" key="1">
    <source>
        <dbReference type="SAM" id="Coils"/>
    </source>
</evidence>
<dbReference type="InterPro" id="IPR051474">
    <property type="entry name" value="Anti-sigma-K/W_factor"/>
</dbReference>
<feature type="coiled-coil region" evidence="1">
    <location>
        <begin position="130"/>
        <end position="157"/>
    </location>
</feature>
<dbReference type="PANTHER" id="PTHR37461">
    <property type="entry name" value="ANTI-SIGMA-K FACTOR RSKA"/>
    <property type="match status" value="1"/>
</dbReference>
<dbReference type="AlphaFoldDB" id="A0A1I3D3R3"/>
<dbReference type="EMBL" id="FOQT01000001">
    <property type="protein sequence ID" value="SFH81306.1"/>
    <property type="molecule type" value="Genomic_DNA"/>
</dbReference>
<keyword evidence="4" id="KW-1185">Reference proteome</keyword>
<evidence type="ECO:0000313" key="4">
    <source>
        <dbReference type="Proteomes" id="UP000198931"/>
    </source>
</evidence>
<evidence type="ECO:0000313" key="3">
    <source>
        <dbReference type="EMBL" id="SFH81306.1"/>
    </source>
</evidence>
<accession>A0A1I3D3R3</accession>
<dbReference type="GO" id="GO:0006417">
    <property type="term" value="P:regulation of translation"/>
    <property type="evidence" value="ECO:0007669"/>
    <property type="project" value="TreeGrafter"/>
</dbReference>
<dbReference type="PANTHER" id="PTHR37461:SF1">
    <property type="entry name" value="ANTI-SIGMA-K FACTOR RSKA"/>
    <property type="match status" value="1"/>
</dbReference>
<dbReference type="GO" id="GO:0016989">
    <property type="term" value="F:sigma factor antagonist activity"/>
    <property type="evidence" value="ECO:0007669"/>
    <property type="project" value="TreeGrafter"/>
</dbReference>
<evidence type="ECO:0000259" key="2">
    <source>
        <dbReference type="Pfam" id="PF10099"/>
    </source>
</evidence>
<organism evidence="3 4">
    <name type="scientific">Halpernia frigidisoli</name>
    <dbReference type="NCBI Taxonomy" id="1125876"/>
    <lineage>
        <taxon>Bacteria</taxon>
        <taxon>Pseudomonadati</taxon>
        <taxon>Bacteroidota</taxon>
        <taxon>Flavobacteriia</taxon>
        <taxon>Flavobacteriales</taxon>
        <taxon>Weeksellaceae</taxon>
        <taxon>Chryseobacterium group</taxon>
        <taxon>Halpernia</taxon>
    </lineage>
</organism>
<sequence length="266" mass="29338">MDTKTYISTGIIEEYALGVLPQEDASILECVMKNNLEVREAVLEAQKTFELLADIDAVEPPSHLKAEIFGKLDFSKNSDNTSDINVTNKYIAPVIPLNSNKQESNNFSKFALIAASLLLLLSLGYNFYNSQNQEQEISKMSASNDQLKIQNTDLQSQNALMLNSRNIKLEGVKTHPGMLANIYWDSSKKVYLKVNNLPAAPKGEQYQLWAIVDGKPVSAGMFDDSQPEKIQSMAVIDKAQAFAITLEKTGGVASPTMEAMYVMGTT</sequence>
<dbReference type="InterPro" id="IPR018764">
    <property type="entry name" value="RskA_C"/>
</dbReference>
<dbReference type="STRING" id="1125876.SAMN05443292_0240"/>
<feature type="domain" description="Anti-sigma K factor RskA C-terminal" evidence="2">
    <location>
        <begin position="112"/>
        <end position="256"/>
    </location>
</feature>
<dbReference type="Pfam" id="PF10099">
    <property type="entry name" value="RskA_C"/>
    <property type="match status" value="1"/>
</dbReference>
<dbReference type="Proteomes" id="UP000198931">
    <property type="component" value="Unassembled WGS sequence"/>
</dbReference>
<proteinExistence type="predicted"/>
<keyword evidence="1" id="KW-0175">Coiled coil</keyword>
<dbReference type="RefSeq" id="WP_090078349.1">
    <property type="nucleotide sequence ID" value="NZ_FOQT01000001.1"/>
</dbReference>
<gene>
    <name evidence="3" type="ORF">SAMN05443292_0240</name>
</gene>
<name>A0A1I3D3R3_9FLAO</name>
<dbReference type="OrthoDB" id="1420916at2"/>
<protein>
    <submittedName>
        <fullName evidence="3">Anti-sigma-K factor RskA</fullName>
    </submittedName>
</protein>